<comment type="caution">
    <text evidence="2">The sequence shown here is derived from an EMBL/GenBank/DDBJ whole genome shotgun (WGS) entry which is preliminary data.</text>
</comment>
<evidence type="ECO:0000313" key="2">
    <source>
        <dbReference type="EMBL" id="MBP1044580.1"/>
    </source>
</evidence>
<keyword evidence="3" id="KW-1185">Reference proteome</keyword>
<keyword evidence="1" id="KW-1133">Transmembrane helix</keyword>
<accession>A0A940SXQ8</accession>
<gene>
    <name evidence="2" type="ORF">I6N95_26575</name>
</gene>
<proteinExistence type="predicted"/>
<feature type="transmembrane region" description="Helical" evidence="1">
    <location>
        <begin position="13"/>
        <end position="37"/>
    </location>
</feature>
<keyword evidence="1" id="KW-0472">Membrane</keyword>
<evidence type="ECO:0000313" key="3">
    <source>
        <dbReference type="Proteomes" id="UP000674938"/>
    </source>
</evidence>
<sequence length="43" mass="5273">MSPIRQFCDWKEVYYMLETFICPLLVGLLVAIFEYWLNTRNKK</sequence>
<evidence type="ECO:0000256" key="1">
    <source>
        <dbReference type="SAM" id="Phobius"/>
    </source>
</evidence>
<dbReference type="NCBIfam" id="NF033608">
    <property type="entry name" value="type_I_tox_Fst"/>
    <property type="match status" value="1"/>
</dbReference>
<dbReference type="AlphaFoldDB" id="A0A940SXQ8"/>
<reference evidence="2" key="1">
    <citation type="submission" date="2020-12" db="EMBL/GenBank/DDBJ databases">
        <title>Vagococcus allomyrinae sp. nov. and Enterococcus lavae sp. nov., isolated from the larvae of Allomyrina dichotoma.</title>
        <authorList>
            <person name="Lee S.D."/>
        </authorList>
    </citation>
    <scope>NUCLEOTIDE SEQUENCE</scope>
    <source>
        <strain evidence="2">BWB3-3</strain>
    </source>
</reference>
<protein>
    <submittedName>
        <fullName evidence="2">Type I toxin-antitoxin system Fst family toxin</fullName>
    </submittedName>
</protein>
<dbReference type="Proteomes" id="UP000674938">
    <property type="component" value="Unassembled WGS sequence"/>
</dbReference>
<organism evidence="2 3">
    <name type="scientific">Vagococcus allomyrinae</name>
    <dbReference type="NCBI Taxonomy" id="2794353"/>
    <lineage>
        <taxon>Bacteria</taxon>
        <taxon>Bacillati</taxon>
        <taxon>Bacillota</taxon>
        <taxon>Bacilli</taxon>
        <taxon>Lactobacillales</taxon>
        <taxon>Enterococcaceae</taxon>
        <taxon>Vagococcus</taxon>
    </lineage>
</organism>
<dbReference type="EMBL" id="JAEEGA010000033">
    <property type="protein sequence ID" value="MBP1044580.1"/>
    <property type="molecule type" value="Genomic_DNA"/>
</dbReference>
<name>A0A940SXQ8_9ENTE</name>
<keyword evidence="1" id="KW-0812">Transmembrane</keyword>